<sequence>MSDRPLVARIIAWLRAGYPQGVPDHDYVPLLAILRRQLSEDEVEHVSGELINEAAPPPEPISKIDAGVKISAVTQELPHEADLARVQQYLEEHGFPFDDSPLNPPSPPPDGRGARSASDEPSPDGRGARSDSDEPFPDGRGARSASDEPRDPPTPDEDQP</sequence>
<dbReference type="Gene3D" id="1.10.10.2390">
    <property type="match status" value="1"/>
</dbReference>
<name>A0A846WHR3_9ACTN</name>
<reference evidence="2 3" key="1">
    <citation type="submission" date="2020-04" db="EMBL/GenBank/DDBJ databases">
        <title>MicrobeNet Type strains.</title>
        <authorList>
            <person name="Nicholson A.C."/>
        </authorList>
    </citation>
    <scope>NUCLEOTIDE SEQUENCE [LARGE SCALE GENOMIC DNA]</scope>
    <source>
        <strain evidence="2 3">ATCC BAA-14</strain>
    </source>
</reference>
<dbReference type="AlphaFoldDB" id="A0A846WHR3"/>
<protein>
    <submittedName>
        <fullName evidence="2">DUF3349 domain-containing protein</fullName>
    </submittedName>
</protein>
<gene>
    <name evidence="2" type="ORF">HGA05_02470</name>
</gene>
<evidence type="ECO:0000313" key="3">
    <source>
        <dbReference type="Proteomes" id="UP000563898"/>
    </source>
</evidence>
<dbReference type="Pfam" id="PF11829">
    <property type="entry name" value="DUF3349"/>
    <property type="match status" value="1"/>
</dbReference>
<comment type="caution">
    <text evidence="2">The sequence shown here is derived from an EMBL/GenBank/DDBJ whole genome shotgun (WGS) entry which is preliminary data.</text>
</comment>
<organism evidence="2 3">
    <name type="scientific">Gordonia polyisoprenivorans</name>
    <dbReference type="NCBI Taxonomy" id="84595"/>
    <lineage>
        <taxon>Bacteria</taxon>
        <taxon>Bacillati</taxon>
        <taxon>Actinomycetota</taxon>
        <taxon>Actinomycetes</taxon>
        <taxon>Mycobacteriales</taxon>
        <taxon>Gordoniaceae</taxon>
        <taxon>Gordonia</taxon>
    </lineage>
</organism>
<dbReference type="RefSeq" id="WP_006371049.1">
    <property type="nucleotide sequence ID" value="NZ_JAAXPC010000001.1"/>
</dbReference>
<evidence type="ECO:0000256" key="1">
    <source>
        <dbReference type="SAM" id="MobiDB-lite"/>
    </source>
</evidence>
<dbReference type="Proteomes" id="UP000563898">
    <property type="component" value="Unassembled WGS sequence"/>
</dbReference>
<dbReference type="InterPro" id="IPR021784">
    <property type="entry name" value="DUF3349"/>
</dbReference>
<dbReference type="Gene3D" id="6.10.140.2080">
    <property type="match status" value="1"/>
</dbReference>
<accession>A0A846WHR3</accession>
<feature type="region of interest" description="Disordered" evidence="1">
    <location>
        <begin position="88"/>
        <end position="160"/>
    </location>
</feature>
<dbReference type="EMBL" id="JAAXPC010000001">
    <property type="protein sequence ID" value="NKY00443.1"/>
    <property type="molecule type" value="Genomic_DNA"/>
</dbReference>
<evidence type="ECO:0000313" key="2">
    <source>
        <dbReference type="EMBL" id="NKY00443.1"/>
    </source>
</evidence>
<proteinExistence type="predicted"/>